<accession>A0A090DTZ1</accession>
<protein>
    <submittedName>
        <fullName evidence="2">Uncharacterized protein</fullName>
    </submittedName>
</protein>
<dbReference type="Proteomes" id="UP000046373">
    <property type="component" value="Unassembled WGS sequence"/>
</dbReference>
<evidence type="ECO:0000313" key="2">
    <source>
        <dbReference type="EMBL" id="CDX20395.1"/>
    </source>
</evidence>
<name>A0A090DTZ1_MESPL</name>
<feature type="region of interest" description="Disordered" evidence="1">
    <location>
        <begin position="111"/>
        <end position="131"/>
    </location>
</feature>
<evidence type="ECO:0000313" key="3">
    <source>
        <dbReference type="Proteomes" id="UP000046373"/>
    </source>
</evidence>
<reference evidence="2 3" key="1">
    <citation type="submission" date="2014-08" db="EMBL/GenBank/DDBJ databases">
        <authorList>
            <person name="Moulin Lionel"/>
        </authorList>
    </citation>
    <scope>NUCLEOTIDE SEQUENCE [LARGE SCALE GENOMIC DNA]</scope>
</reference>
<sequence length="216" mass="22898">MGPAQSHSAGSIWRLGRNCEISSACLSGGSSGVKAGRRHRAEANFQGTTHIARKGWLGSSRLAKTLRHASKLNADHPSVMLDSIVGGTLQEESHGRSNSHRHSLGRFAAPACRSTADSRQGNPRLAGGYPAKAAAASATSAGASRQAREQHVASEPLGECNRLARSSFTAIPNLVVHHEILACESAPCPCSRHDHGRTLCRPCLANARMVRMVTNR</sequence>
<organism evidence="2 3">
    <name type="scientific">Mesorhizobium plurifarium</name>
    <dbReference type="NCBI Taxonomy" id="69974"/>
    <lineage>
        <taxon>Bacteria</taxon>
        <taxon>Pseudomonadati</taxon>
        <taxon>Pseudomonadota</taxon>
        <taxon>Alphaproteobacteria</taxon>
        <taxon>Hyphomicrobiales</taxon>
        <taxon>Phyllobacteriaceae</taxon>
        <taxon>Mesorhizobium</taxon>
    </lineage>
</organism>
<dbReference type="AlphaFoldDB" id="A0A090DTZ1"/>
<proteinExistence type="predicted"/>
<dbReference type="EMBL" id="CCNB01000003">
    <property type="protein sequence ID" value="CDX20395.1"/>
    <property type="molecule type" value="Genomic_DNA"/>
</dbReference>
<gene>
    <name evidence="2" type="ORF">MPLDJ20_110313</name>
</gene>
<evidence type="ECO:0000256" key="1">
    <source>
        <dbReference type="SAM" id="MobiDB-lite"/>
    </source>
</evidence>